<evidence type="ECO:0000313" key="8">
    <source>
        <dbReference type="Proteomes" id="UP000095751"/>
    </source>
</evidence>
<keyword evidence="3 6" id="KW-0812">Transmembrane</keyword>
<accession>A0A1E7FLQ1</accession>
<feature type="transmembrane region" description="Helical" evidence="6">
    <location>
        <begin position="77"/>
        <end position="96"/>
    </location>
</feature>
<evidence type="ECO:0000256" key="1">
    <source>
        <dbReference type="ARBA" id="ARBA00004141"/>
    </source>
</evidence>
<dbReference type="Pfam" id="PF03348">
    <property type="entry name" value="Serinc"/>
    <property type="match status" value="1"/>
</dbReference>
<feature type="transmembrane region" description="Helical" evidence="6">
    <location>
        <begin position="15"/>
        <end position="35"/>
    </location>
</feature>
<protein>
    <submittedName>
        <fullName evidence="7">Uncharacterized protein</fullName>
    </submittedName>
</protein>
<reference evidence="7 8" key="1">
    <citation type="submission" date="2016-09" db="EMBL/GenBank/DDBJ databases">
        <title>Extensive genetic diversity and differential bi-allelic expression allows diatom success in the polar Southern Ocean.</title>
        <authorList>
            <consortium name="DOE Joint Genome Institute"/>
            <person name="Mock T."/>
            <person name="Otillar R.P."/>
            <person name="Strauss J."/>
            <person name="Dupont C."/>
            <person name="Frickenhaus S."/>
            <person name="Maumus F."/>
            <person name="Mcmullan M."/>
            <person name="Sanges R."/>
            <person name="Schmutz J."/>
            <person name="Toseland A."/>
            <person name="Valas R."/>
            <person name="Veluchamy A."/>
            <person name="Ward B.J."/>
            <person name="Allen A."/>
            <person name="Barry K."/>
            <person name="Falciatore A."/>
            <person name="Ferrante M."/>
            <person name="Fortunato A.E."/>
            <person name="Gloeckner G."/>
            <person name="Gruber A."/>
            <person name="Hipkin R."/>
            <person name="Janech M."/>
            <person name="Kroth P."/>
            <person name="Leese F."/>
            <person name="Lindquist E."/>
            <person name="Lyon B.R."/>
            <person name="Martin J."/>
            <person name="Mayer C."/>
            <person name="Parker M."/>
            <person name="Quesneville H."/>
            <person name="Raymond J."/>
            <person name="Uhlig C."/>
            <person name="Valentin K.U."/>
            <person name="Worden A.Z."/>
            <person name="Armbrust E.V."/>
            <person name="Bowler C."/>
            <person name="Green B."/>
            <person name="Moulton V."/>
            <person name="Van Oosterhout C."/>
            <person name="Grigoriev I."/>
        </authorList>
    </citation>
    <scope>NUCLEOTIDE SEQUENCE [LARGE SCALE GENOMIC DNA]</scope>
    <source>
        <strain evidence="7 8">CCMP1102</strain>
    </source>
</reference>
<comment type="similarity">
    <text evidence="2">Belongs to the TDE1 family.</text>
</comment>
<evidence type="ECO:0000256" key="6">
    <source>
        <dbReference type="SAM" id="Phobius"/>
    </source>
</evidence>
<dbReference type="InterPro" id="IPR005016">
    <property type="entry name" value="TDE1/TMS"/>
</dbReference>
<dbReference type="InParanoid" id="A0A1E7FLQ1"/>
<comment type="subcellular location">
    <subcellularLocation>
        <location evidence="1">Membrane</location>
        <topology evidence="1">Multi-pass membrane protein</topology>
    </subcellularLocation>
</comment>
<sequence>MYSHYTGHGEGGCAGNTWVITLTLLGIIAITAIQLSGTEGSLLTSGVVSIYAIYLCFSIISSNPKGDCNPQLGSNDIWGITIGLLFTTISLIWTGWSWSAETRLTTESVQSAKAVLPTTRIKFRYTINGW</sequence>
<dbReference type="Proteomes" id="UP000095751">
    <property type="component" value="Unassembled WGS sequence"/>
</dbReference>
<dbReference type="PANTHER" id="PTHR10383:SF9">
    <property type="entry name" value="SERINE INCORPORATOR, ISOFORM F"/>
    <property type="match status" value="1"/>
</dbReference>
<dbReference type="GO" id="GO:0016020">
    <property type="term" value="C:membrane"/>
    <property type="evidence" value="ECO:0007669"/>
    <property type="project" value="UniProtKB-SubCell"/>
</dbReference>
<name>A0A1E7FLQ1_9STRA</name>
<keyword evidence="4 6" id="KW-1133">Transmembrane helix</keyword>
<organism evidence="7 8">
    <name type="scientific">Fragilariopsis cylindrus CCMP1102</name>
    <dbReference type="NCBI Taxonomy" id="635003"/>
    <lineage>
        <taxon>Eukaryota</taxon>
        <taxon>Sar</taxon>
        <taxon>Stramenopiles</taxon>
        <taxon>Ochrophyta</taxon>
        <taxon>Bacillariophyta</taxon>
        <taxon>Bacillariophyceae</taxon>
        <taxon>Bacillariophycidae</taxon>
        <taxon>Bacillariales</taxon>
        <taxon>Bacillariaceae</taxon>
        <taxon>Fragilariopsis</taxon>
    </lineage>
</organism>
<keyword evidence="8" id="KW-1185">Reference proteome</keyword>
<evidence type="ECO:0000256" key="3">
    <source>
        <dbReference type="ARBA" id="ARBA00022692"/>
    </source>
</evidence>
<evidence type="ECO:0000313" key="7">
    <source>
        <dbReference type="EMBL" id="OEU19098.1"/>
    </source>
</evidence>
<keyword evidence="5 6" id="KW-0472">Membrane</keyword>
<dbReference type="KEGG" id="fcy:FRACYDRAFT_268556"/>
<dbReference type="PANTHER" id="PTHR10383">
    <property type="entry name" value="SERINE INCORPORATOR"/>
    <property type="match status" value="1"/>
</dbReference>
<dbReference type="EMBL" id="KV784356">
    <property type="protein sequence ID" value="OEU19098.1"/>
    <property type="molecule type" value="Genomic_DNA"/>
</dbReference>
<proteinExistence type="inferred from homology"/>
<dbReference type="OrthoDB" id="5963193at2759"/>
<evidence type="ECO:0000256" key="4">
    <source>
        <dbReference type="ARBA" id="ARBA00022989"/>
    </source>
</evidence>
<evidence type="ECO:0000256" key="5">
    <source>
        <dbReference type="ARBA" id="ARBA00023136"/>
    </source>
</evidence>
<evidence type="ECO:0000256" key="2">
    <source>
        <dbReference type="ARBA" id="ARBA00006665"/>
    </source>
</evidence>
<gene>
    <name evidence="7" type="ORF">FRACYDRAFT_268556</name>
</gene>
<feature type="transmembrane region" description="Helical" evidence="6">
    <location>
        <begin position="42"/>
        <end position="62"/>
    </location>
</feature>
<dbReference type="AlphaFoldDB" id="A0A1E7FLQ1"/>